<reference evidence="1" key="1">
    <citation type="submission" date="2021-01" db="EMBL/GenBank/DDBJ databases">
        <authorList>
            <person name="Corre E."/>
            <person name="Pelletier E."/>
            <person name="Niang G."/>
            <person name="Scheremetjew M."/>
            <person name="Finn R."/>
            <person name="Kale V."/>
            <person name="Holt S."/>
            <person name="Cochrane G."/>
            <person name="Meng A."/>
            <person name="Brown T."/>
            <person name="Cohen L."/>
        </authorList>
    </citation>
    <scope>NUCLEOTIDE SEQUENCE</scope>
    <source>
        <strain evidence="1">CCMP3107</strain>
    </source>
</reference>
<organism evidence="1">
    <name type="scientific">Heterosigma akashiwo</name>
    <name type="common">Chromophytic alga</name>
    <name type="synonym">Heterosigma carterae</name>
    <dbReference type="NCBI Taxonomy" id="2829"/>
    <lineage>
        <taxon>Eukaryota</taxon>
        <taxon>Sar</taxon>
        <taxon>Stramenopiles</taxon>
        <taxon>Ochrophyta</taxon>
        <taxon>Raphidophyceae</taxon>
        <taxon>Chattonellales</taxon>
        <taxon>Chattonellaceae</taxon>
        <taxon>Heterosigma</taxon>
    </lineage>
</organism>
<evidence type="ECO:0000313" key="1">
    <source>
        <dbReference type="EMBL" id="CAE0624482.1"/>
    </source>
</evidence>
<dbReference type="Pfam" id="PF00612">
    <property type="entry name" value="IQ"/>
    <property type="match status" value="1"/>
</dbReference>
<protein>
    <submittedName>
        <fullName evidence="1">Uncharacterized protein</fullName>
    </submittedName>
</protein>
<dbReference type="EMBL" id="HBIU01007974">
    <property type="protein sequence ID" value="CAE0624482.1"/>
    <property type="molecule type" value="Transcribed_RNA"/>
</dbReference>
<dbReference type="InterPro" id="IPR000048">
    <property type="entry name" value="IQ_motif_EF-hand-BS"/>
</dbReference>
<sequence>MSLFQGLWSSRSKIIEEFEALKRDAEENAFAELQSVVRIQRLFRGQKVRAKLSAMKAGEMMIARVFRGHLGRKEARARQHATEVAQEIAIFHYHVSIIQRTFRGFYSRR</sequence>
<name>A0A7S3UUZ8_HETAK</name>
<proteinExistence type="predicted"/>
<gene>
    <name evidence="1" type="ORF">HAKA00212_LOCUS3149</name>
</gene>
<dbReference type="PROSITE" id="PS50096">
    <property type="entry name" value="IQ"/>
    <property type="match status" value="3"/>
</dbReference>
<accession>A0A7S3UUZ8</accession>
<dbReference type="Gene3D" id="1.20.5.190">
    <property type="match status" value="1"/>
</dbReference>
<dbReference type="AlphaFoldDB" id="A0A7S3UUZ8"/>